<feature type="region of interest" description="Disordered" evidence="1">
    <location>
        <begin position="122"/>
        <end position="180"/>
    </location>
</feature>
<sequence length="180" mass="21316">MGKLNISQLSLDIRTLHGRFEEWSSRLSHGNTTTMASAPAEPTPEVERIRRLMNETEKELKEVRDAMLVINRDIEKEWQREGGRVSSTKRIDELKERRKRCQSKEEMLEKEMRDLQLRLEREMAGINRDQEDRRRHDDEGRRHERGATSERDRRGRTKGGRQSYNVRDAHRSSTTSSDRT</sequence>
<name>A0AAN8ITG8_TRICO</name>
<dbReference type="Proteomes" id="UP001331761">
    <property type="component" value="Unassembled WGS sequence"/>
</dbReference>
<dbReference type="EMBL" id="WIXE01025896">
    <property type="protein sequence ID" value="KAK5964384.1"/>
    <property type="molecule type" value="Genomic_DNA"/>
</dbReference>
<dbReference type="AlphaFoldDB" id="A0AAN8ITG8"/>
<evidence type="ECO:0000313" key="3">
    <source>
        <dbReference type="Proteomes" id="UP001331761"/>
    </source>
</evidence>
<accession>A0AAN8ITG8</accession>
<feature type="compositionally biased region" description="Basic and acidic residues" evidence="1">
    <location>
        <begin position="122"/>
        <end position="153"/>
    </location>
</feature>
<evidence type="ECO:0000313" key="2">
    <source>
        <dbReference type="EMBL" id="KAK5964384.1"/>
    </source>
</evidence>
<keyword evidence="3" id="KW-1185">Reference proteome</keyword>
<reference evidence="2 3" key="1">
    <citation type="submission" date="2019-10" db="EMBL/GenBank/DDBJ databases">
        <title>Assembly and Annotation for the nematode Trichostrongylus colubriformis.</title>
        <authorList>
            <person name="Martin J."/>
        </authorList>
    </citation>
    <scope>NUCLEOTIDE SEQUENCE [LARGE SCALE GENOMIC DNA]</scope>
    <source>
        <strain evidence="2">G859</strain>
        <tissue evidence="2">Whole worm</tissue>
    </source>
</reference>
<feature type="region of interest" description="Disordered" evidence="1">
    <location>
        <begin position="79"/>
        <end position="107"/>
    </location>
</feature>
<gene>
    <name evidence="2" type="ORF">GCK32_010051</name>
</gene>
<comment type="caution">
    <text evidence="2">The sequence shown here is derived from an EMBL/GenBank/DDBJ whole genome shotgun (WGS) entry which is preliminary data.</text>
</comment>
<proteinExistence type="predicted"/>
<organism evidence="2 3">
    <name type="scientific">Trichostrongylus colubriformis</name>
    <name type="common">Black scour worm</name>
    <dbReference type="NCBI Taxonomy" id="6319"/>
    <lineage>
        <taxon>Eukaryota</taxon>
        <taxon>Metazoa</taxon>
        <taxon>Ecdysozoa</taxon>
        <taxon>Nematoda</taxon>
        <taxon>Chromadorea</taxon>
        <taxon>Rhabditida</taxon>
        <taxon>Rhabditina</taxon>
        <taxon>Rhabditomorpha</taxon>
        <taxon>Strongyloidea</taxon>
        <taxon>Trichostrongylidae</taxon>
        <taxon>Trichostrongylus</taxon>
    </lineage>
</organism>
<protein>
    <submittedName>
        <fullName evidence="2">Uncharacterized protein</fullName>
    </submittedName>
</protein>
<evidence type="ECO:0000256" key="1">
    <source>
        <dbReference type="SAM" id="MobiDB-lite"/>
    </source>
</evidence>